<protein>
    <recommendedName>
        <fullName evidence="3">Major tropism determinant N-terminal domain-containing protein</fullName>
    </recommendedName>
</protein>
<evidence type="ECO:0000313" key="2">
    <source>
        <dbReference type="EMBL" id="KKN07493.1"/>
    </source>
</evidence>
<evidence type="ECO:0000256" key="1">
    <source>
        <dbReference type="SAM" id="MobiDB-lite"/>
    </source>
</evidence>
<dbReference type="AlphaFoldDB" id="A0A0F9QQC8"/>
<evidence type="ECO:0008006" key="3">
    <source>
        <dbReference type="Google" id="ProtNLM"/>
    </source>
</evidence>
<comment type="caution">
    <text evidence="2">The sequence shown here is derived from an EMBL/GenBank/DDBJ whole genome shotgun (WGS) entry which is preliminary data.</text>
</comment>
<dbReference type="EMBL" id="LAZR01004564">
    <property type="protein sequence ID" value="KKN07493.1"/>
    <property type="molecule type" value="Genomic_DNA"/>
</dbReference>
<sequence>MSFPNVVHGHENETFTDDSTQRVPVGTKMIIEDGRAFRYAKADSTALVIALLNQSAIPEVAKYADQSVTDDHAAGSTVIKTIGATTTDMAVDELVNGYFWSEQPAQIGPAQRIKSNTVITLSANTGTITPYNPLAIALNGSTDSDTISYIRNTWMNVKIHATAEVAEVAGVTVCAVAASTWAWLQVSGPAKIQTSGSPVVGALVQAVGTAAGEVAIASAATDVFVARFMSWVTSDEDGLFFLTIE</sequence>
<reference evidence="2" key="1">
    <citation type="journal article" date="2015" name="Nature">
        <title>Complex archaea that bridge the gap between prokaryotes and eukaryotes.</title>
        <authorList>
            <person name="Spang A."/>
            <person name="Saw J.H."/>
            <person name="Jorgensen S.L."/>
            <person name="Zaremba-Niedzwiedzka K."/>
            <person name="Martijn J."/>
            <person name="Lind A.E."/>
            <person name="van Eijk R."/>
            <person name="Schleper C."/>
            <person name="Guy L."/>
            <person name="Ettema T.J."/>
        </authorList>
    </citation>
    <scope>NUCLEOTIDE SEQUENCE</scope>
</reference>
<feature type="region of interest" description="Disordered" evidence="1">
    <location>
        <begin position="1"/>
        <end position="20"/>
    </location>
</feature>
<gene>
    <name evidence="2" type="ORF">LCGC14_1066320</name>
</gene>
<organism evidence="2">
    <name type="scientific">marine sediment metagenome</name>
    <dbReference type="NCBI Taxonomy" id="412755"/>
    <lineage>
        <taxon>unclassified sequences</taxon>
        <taxon>metagenomes</taxon>
        <taxon>ecological metagenomes</taxon>
    </lineage>
</organism>
<proteinExistence type="predicted"/>
<accession>A0A0F9QQC8</accession>
<name>A0A0F9QQC8_9ZZZZ</name>